<feature type="region of interest" description="Disordered" evidence="1">
    <location>
        <begin position="56"/>
        <end position="86"/>
    </location>
</feature>
<evidence type="ECO:0000313" key="2">
    <source>
        <dbReference type="EMBL" id="SCF31966.1"/>
    </source>
</evidence>
<dbReference type="RefSeq" id="WP_244167053.1">
    <property type="nucleotide sequence ID" value="NZ_FMCV01000017.1"/>
</dbReference>
<feature type="compositionally biased region" description="Basic and acidic residues" evidence="1">
    <location>
        <begin position="64"/>
        <end position="73"/>
    </location>
</feature>
<evidence type="ECO:0000313" key="3">
    <source>
        <dbReference type="Proteomes" id="UP000198551"/>
    </source>
</evidence>
<dbReference type="EMBL" id="FMCV01000017">
    <property type="protein sequence ID" value="SCF31966.1"/>
    <property type="molecule type" value="Genomic_DNA"/>
</dbReference>
<proteinExistence type="predicted"/>
<dbReference type="Proteomes" id="UP000198551">
    <property type="component" value="Unassembled WGS sequence"/>
</dbReference>
<sequence>MHGVPGPPEAPDARDWPLYRGYGALLAEAGVLDAVPRLTVASPDDLYAVAARVAATSTPSAPAHRPDRVDHGVSGDMSGTEHPPTS</sequence>
<keyword evidence="3" id="KW-1185">Reference proteome</keyword>
<evidence type="ECO:0000256" key="1">
    <source>
        <dbReference type="SAM" id="MobiDB-lite"/>
    </source>
</evidence>
<accession>A0A1C4ZGK5</accession>
<reference evidence="3" key="1">
    <citation type="submission" date="2016-06" db="EMBL/GenBank/DDBJ databases">
        <authorList>
            <person name="Varghese N."/>
        </authorList>
    </citation>
    <scope>NUCLEOTIDE SEQUENCE [LARGE SCALE GENOMIC DNA]</scope>
    <source>
        <strain evidence="3">DSM 45555</strain>
    </source>
</reference>
<dbReference type="AlphaFoldDB" id="A0A1C4ZGK5"/>
<gene>
    <name evidence="2" type="ORF">GA0070215_11768</name>
</gene>
<protein>
    <submittedName>
        <fullName evidence="2">Uncharacterized protein</fullName>
    </submittedName>
</protein>
<organism evidence="2 3">
    <name type="scientific">Micromonospora marina</name>
    <dbReference type="NCBI Taxonomy" id="307120"/>
    <lineage>
        <taxon>Bacteria</taxon>
        <taxon>Bacillati</taxon>
        <taxon>Actinomycetota</taxon>
        <taxon>Actinomycetes</taxon>
        <taxon>Micromonosporales</taxon>
        <taxon>Micromonosporaceae</taxon>
        <taxon>Micromonospora</taxon>
    </lineage>
</organism>
<name>A0A1C4ZGK5_9ACTN</name>